<dbReference type="FunFam" id="3.40.50.1400:FF:000002">
    <property type="entry name" value="Ferrochelatase"/>
    <property type="match status" value="1"/>
</dbReference>
<dbReference type="PANTHER" id="PTHR11108:SF1">
    <property type="entry name" value="FERROCHELATASE, MITOCHONDRIAL"/>
    <property type="match status" value="1"/>
</dbReference>
<comment type="catalytic activity">
    <reaction evidence="8">
        <text>Fe-coproporphyrin III + 2 H(+) = coproporphyrin III + Fe(2+)</text>
        <dbReference type="Rhea" id="RHEA:49572"/>
        <dbReference type="ChEBI" id="CHEBI:15378"/>
        <dbReference type="ChEBI" id="CHEBI:29033"/>
        <dbReference type="ChEBI" id="CHEBI:68438"/>
        <dbReference type="ChEBI" id="CHEBI:131725"/>
        <dbReference type="EC" id="4.99.1.9"/>
    </reaction>
    <physiologicalReaction direction="right-to-left" evidence="8">
        <dbReference type="Rhea" id="RHEA:49574"/>
    </physiologicalReaction>
</comment>
<dbReference type="InterPro" id="IPR033644">
    <property type="entry name" value="Ferrochelatase_C"/>
</dbReference>
<dbReference type="AlphaFoldDB" id="A0A060NP78"/>
<evidence type="ECO:0000256" key="1">
    <source>
        <dbReference type="ARBA" id="ARBA00007718"/>
    </source>
</evidence>
<evidence type="ECO:0000256" key="10">
    <source>
        <dbReference type="RuleBase" id="RU000607"/>
    </source>
</evidence>
<organism evidence="12 13">
    <name type="scientific">Serpentinimonas maccroryi</name>
    <dbReference type="NCBI Taxonomy" id="1458426"/>
    <lineage>
        <taxon>Bacteria</taxon>
        <taxon>Pseudomonadati</taxon>
        <taxon>Pseudomonadota</taxon>
        <taxon>Betaproteobacteria</taxon>
        <taxon>Burkholderiales</taxon>
        <taxon>Comamonadaceae</taxon>
        <taxon>Serpentinimonas</taxon>
    </lineage>
</organism>
<feature type="binding site" evidence="9">
    <location>
        <position position="288"/>
    </location>
    <ligand>
        <name>Fe(2+)</name>
        <dbReference type="ChEBI" id="CHEBI:29033"/>
    </ligand>
</feature>
<dbReference type="GO" id="GO:0004325">
    <property type="term" value="F:ferrochelatase activity"/>
    <property type="evidence" value="ECO:0007669"/>
    <property type="project" value="UniProtKB-UniRule"/>
</dbReference>
<dbReference type="CDD" id="cd03411">
    <property type="entry name" value="Ferrochelatase_N"/>
    <property type="match status" value="1"/>
</dbReference>
<dbReference type="HAMAP" id="MF_00323">
    <property type="entry name" value="Ferrochelatase"/>
    <property type="match status" value="1"/>
</dbReference>
<dbReference type="Gene3D" id="3.40.50.1400">
    <property type="match status" value="2"/>
</dbReference>
<keyword evidence="3 9" id="KW-0479">Metal-binding</keyword>
<protein>
    <recommendedName>
        <fullName evidence="9 10">Ferrochelatase</fullName>
        <ecNumber evidence="9 10">4.98.1.1</ecNumber>
    </recommendedName>
    <alternativeName>
        <fullName evidence="9">Heme synthase</fullName>
    </alternativeName>
    <alternativeName>
        <fullName evidence="9">Protoheme ferro-lyase</fullName>
    </alternativeName>
</protein>
<dbReference type="CDD" id="cd00419">
    <property type="entry name" value="Ferrochelatase_C"/>
    <property type="match status" value="1"/>
</dbReference>
<dbReference type="EC" id="4.98.1.1" evidence="9 10"/>
<evidence type="ECO:0000256" key="6">
    <source>
        <dbReference type="ARBA" id="ARBA00023239"/>
    </source>
</evidence>
<dbReference type="InterPro" id="IPR001015">
    <property type="entry name" value="Ferrochelatase"/>
</dbReference>
<feature type="binding site" evidence="9">
    <location>
        <position position="207"/>
    </location>
    <ligand>
        <name>Fe(2+)</name>
        <dbReference type="ChEBI" id="CHEBI:29033"/>
    </ligand>
</feature>
<gene>
    <name evidence="9" type="primary">hemH</name>
    <name evidence="12" type="ORF">SMCB_0957</name>
</gene>
<evidence type="ECO:0000313" key="12">
    <source>
        <dbReference type="EMBL" id="BAO83185.1"/>
    </source>
</evidence>
<keyword evidence="13" id="KW-1185">Reference proteome</keyword>
<dbReference type="PROSITE" id="PS00534">
    <property type="entry name" value="FERROCHELATASE"/>
    <property type="match status" value="1"/>
</dbReference>
<dbReference type="Proteomes" id="UP000066014">
    <property type="component" value="Chromosome"/>
</dbReference>
<name>A0A060NP78_9BURK</name>
<evidence type="ECO:0000256" key="3">
    <source>
        <dbReference type="ARBA" id="ARBA00022723"/>
    </source>
</evidence>
<dbReference type="Pfam" id="PF00762">
    <property type="entry name" value="Ferrochelatase"/>
    <property type="match status" value="1"/>
</dbReference>
<dbReference type="EMBL" id="AP014569">
    <property type="protein sequence ID" value="BAO83185.1"/>
    <property type="molecule type" value="Genomic_DNA"/>
</dbReference>
<sequence>MRPEPPHQHGKTPHIGVLLCNLGTPTAPTAAALRPYLAQFLSDPRVVELPRLLWWPILHGVVLRLRPRKSAAKYASIWLPEGSPLKVWTERQAALLQGYLGERGHQVQVRWAMRYGQPSVASGLDALKAAGCTRILVLPAYPQYSAATTASVADAVFAWGRTVRNLPELRLVRNYHDQPEHIAALAASVQRHWQAHGRPDVLLLSFHGMPARTLDKGDPYHCECHKTARLLAEALGLSRDQYRLTFQSRFGRAKWLQPYTEPTLVELARSGVARVDALCPGFACDCIETLEEIALEAKAAFMQAGGHEFHYIPCLNDSAEGMRALTALCEQHLAGWPTRASPDPSAAEASRARALAMGAQE</sequence>
<comment type="subcellular location">
    <subcellularLocation>
        <location evidence="9 10">Cytoplasm</location>
    </subcellularLocation>
</comment>
<dbReference type="GO" id="GO:0046872">
    <property type="term" value="F:metal ion binding"/>
    <property type="evidence" value="ECO:0007669"/>
    <property type="project" value="UniProtKB-KW"/>
</dbReference>
<comment type="pathway">
    <text evidence="9 10">Porphyrin-containing compound metabolism; protoheme biosynthesis; protoheme from protoporphyrin-IX: step 1/1.</text>
</comment>
<comment type="catalytic activity">
    <reaction evidence="9 10">
        <text>heme b + 2 H(+) = protoporphyrin IX + Fe(2+)</text>
        <dbReference type="Rhea" id="RHEA:22584"/>
        <dbReference type="ChEBI" id="CHEBI:15378"/>
        <dbReference type="ChEBI" id="CHEBI:29033"/>
        <dbReference type="ChEBI" id="CHEBI:57306"/>
        <dbReference type="ChEBI" id="CHEBI:60344"/>
        <dbReference type="EC" id="4.98.1.1"/>
    </reaction>
</comment>
<proteinExistence type="inferred from homology"/>
<dbReference type="InterPro" id="IPR019772">
    <property type="entry name" value="Ferrochelatase_AS"/>
</dbReference>
<keyword evidence="2 9" id="KW-0963">Cytoplasm</keyword>
<dbReference type="GO" id="GO:0006783">
    <property type="term" value="P:heme biosynthetic process"/>
    <property type="evidence" value="ECO:0007669"/>
    <property type="project" value="UniProtKB-UniRule"/>
</dbReference>
<evidence type="ECO:0000256" key="2">
    <source>
        <dbReference type="ARBA" id="ARBA00022490"/>
    </source>
</evidence>
<comment type="function">
    <text evidence="9 10">Catalyzes the ferrous insertion into protoporphyrin IX.</text>
</comment>
<dbReference type="GO" id="GO:0005737">
    <property type="term" value="C:cytoplasm"/>
    <property type="evidence" value="ECO:0007669"/>
    <property type="project" value="UniProtKB-SubCell"/>
</dbReference>
<dbReference type="PANTHER" id="PTHR11108">
    <property type="entry name" value="FERROCHELATASE"/>
    <property type="match status" value="1"/>
</dbReference>
<evidence type="ECO:0000256" key="9">
    <source>
        <dbReference type="HAMAP-Rule" id="MF_00323"/>
    </source>
</evidence>
<dbReference type="InterPro" id="IPR033659">
    <property type="entry name" value="Ferrochelatase_N"/>
</dbReference>
<evidence type="ECO:0000256" key="7">
    <source>
        <dbReference type="ARBA" id="ARBA00023244"/>
    </source>
</evidence>
<evidence type="ECO:0000256" key="5">
    <source>
        <dbReference type="ARBA" id="ARBA00023133"/>
    </source>
</evidence>
<dbReference type="SUPFAM" id="SSF53800">
    <property type="entry name" value="Chelatase"/>
    <property type="match status" value="1"/>
</dbReference>
<keyword evidence="4 9" id="KW-0408">Iron</keyword>
<dbReference type="KEGG" id="cbab:SMCB_0957"/>
<evidence type="ECO:0000256" key="4">
    <source>
        <dbReference type="ARBA" id="ARBA00023004"/>
    </source>
</evidence>
<evidence type="ECO:0000313" key="13">
    <source>
        <dbReference type="Proteomes" id="UP000066014"/>
    </source>
</evidence>
<feature type="compositionally biased region" description="Low complexity" evidence="11">
    <location>
        <begin position="339"/>
        <end position="361"/>
    </location>
</feature>
<evidence type="ECO:0000256" key="11">
    <source>
        <dbReference type="SAM" id="MobiDB-lite"/>
    </source>
</evidence>
<keyword evidence="6 9" id="KW-0456">Lyase</keyword>
<dbReference type="NCBIfam" id="TIGR00109">
    <property type="entry name" value="hemH"/>
    <property type="match status" value="1"/>
</dbReference>
<keyword evidence="5 9" id="KW-0350">Heme biosynthesis</keyword>
<dbReference type="STRING" id="1458426.SMCB_0957"/>
<evidence type="ECO:0000256" key="8">
    <source>
        <dbReference type="ARBA" id="ARBA00024536"/>
    </source>
</evidence>
<accession>A0A060NP78</accession>
<comment type="similarity">
    <text evidence="1 9 10">Belongs to the ferrochelatase family.</text>
</comment>
<reference evidence="12 13" key="1">
    <citation type="journal article" date="2014" name="Nat. Commun.">
        <title>Physiological and genomic features of highly alkaliphilic hydrogen-utilizing Betaproteobacteria from a continental serpentinizing site.</title>
        <authorList>
            <person name="Suzuki S."/>
            <person name="Kuenen J.G."/>
            <person name="Schipper K."/>
            <person name="van der Velde S."/>
            <person name="Ishii S."/>
            <person name="Wu A."/>
            <person name="Sorokin D.Y."/>
            <person name="Tenney A."/>
            <person name="Meng X.Y."/>
            <person name="Morrill P.L."/>
            <person name="Kamagata Y."/>
            <person name="Muyzer G."/>
            <person name="Nealson K.H."/>
        </authorList>
    </citation>
    <scope>NUCLEOTIDE SEQUENCE [LARGE SCALE GENOMIC DNA]</scope>
    <source>
        <strain evidence="12 13">B1</strain>
    </source>
</reference>
<dbReference type="UniPathway" id="UPA00252">
    <property type="reaction ID" value="UER00325"/>
</dbReference>
<keyword evidence="7 9" id="KW-0627">Porphyrin biosynthesis</keyword>
<feature type="region of interest" description="Disordered" evidence="11">
    <location>
        <begin position="338"/>
        <end position="361"/>
    </location>
</feature>
<dbReference type="HOGENOM" id="CLU_018884_0_0_4"/>